<evidence type="ECO:0000313" key="3">
    <source>
        <dbReference type="Proteomes" id="UP000316562"/>
    </source>
</evidence>
<protein>
    <recommendedName>
        <fullName evidence="4">Helix-turn-helix domain-containing protein</fullName>
    </recommendedName>
</protein>
<evidence type="ECO:0000313" key="2">
    <source>
        <dbReference type="EMBL" id="RZD16694.1"/>
    </source>
</evidence>
<dbReference type="Proteomes" id="UP000316562">
    <property type="component" value="Unassembled WGS sequence"/>
</dbReference>
<evidence type="ECO:0008006" key="4">
    <source>
        <dbReference type="Google" id="ProtNLM"/>
    </source>
</evidence>
<name>A0A519BHF9_ACIG2</name>
<dbReference type="AlphaFoldDB" id="A0A519BHF9"/>
<proteinExistence type="predicted"/>
<organism evidence="2 3">
    <name type="scientific">Acididesulfobacter guangdongensis</name>
    <dbReference type="NCBI Taxonomy" id="2597225"/>
    <lineage>
        <taxon>Bacteria</taxon>
        <taxon>Deltaproteobacteria</taxon>
        <taxon>Candidatus Acidulodesulfobacterales</taxon>
        <taxon>Candidatus Acididesulfobacter</taxon>
    </lineage>
</organism>
<dbReference type="EMBL" id="SGBC01000001">
    <property type="protein sequence ID" value="RZD16694.1"/>
    <property type="molecule type" value="Genomic_DNA"/>
</dbReference>
<keyword evidence="1" id="KW-0175">Coiled coil</keyword>
<gene>
    <name evidence="2" type="ORF">EVJ46_00180</name>
</gene>
<feature type="coiled-coil region" evidence="1">
    <location>
        <begin position="255"/>
        <end position="282"/>
    </location>
</feature>
<evidence type="ECO:0000256" key="1">
    <source>
        <dbReference type="SAM" id="Coils"/>
    </source>
</evidence>
<accession>A0A519BHF9</accession>
<comment type="caution">
    <text evidence="2">The sequence shown here is derived from an EMBL/GenBank/DDBJ whole genome shotgun (WGS) entry which is preliminary data.</text>
</comment>
<reference evidence="2 3" key="1">
    <citation type="journal article" date="2019" name="ISME J.">
        <title>Insights into ecological role of a new deltaproteobacterial order Candidatus Acidulodesulfobacterales by metagenomics and metatranscriptomics.</title>
        <authorList>
            <person name="Tan S."/>
            <person name="Liu J."/>
            <person name="Fang Y."/>
            <person name="Hedlund B.P."/>
            <person name="Lian Z.H."/>
            <person name="Huang L.Y."/>
            <person name="Li J.T."/>
            <person name="Huang L.N."/>
            <person name="Li W.J."/>
            <person name="Jiang H.C."/>
            <person name="Dong H.L."/>
            <person name="Shu W.S."/>
        </authorList>
    </citation>
    <scope>NUCLEOTIDE SEQUENCE [LARGE SCALE GENOMIC DNA]</scope>
    <source>
        <strain evidence="2">AP2</strain>
    </source>
</reference>
<sequence length="340" mass="39261">MEEKIIIENKIAAPFTWVENDLIRSKSLSLEVMGLYLLLRSFGGISYPSIQYLCEHGRVGRDKLYRVMNELIEAKLLLKKQQHKTAGKFSKTLYRILSLNDNYEEIYKEFIGEEPLNQQSIDNTQSQPCPEKPYTVKPYTVNPQLIRIKDKEESLKEKESHTQNDFVNPTAIKNVCEENNKNNSHTPSLKVLELFKNEDENVLFKIERQHKDAAIAGKYLDYQAKKGKIAVKNPCGLLIKTLKDGLFSDVDEIILQEQQKIANEKQKIVSEIKEREKEEEAEKLADEYIAKMPKDKKNNRIKEIIIENNYKDDDLGNVFAILKLKAEVSNMLNSENPNGP</sequence>